<feature type="compositionally biased region" description="Basic and acidic residues" evidence="1">
    <location>
        <begin position="97"/>
        <end position="110"/>
    </location>
</feature>
<sequence>MWNHFLQTWRDNMCEYDEARSTNNLGCRWGKKILIVVNKFHALYEQLERTPQSGTAPEDMKGEAIRMYENLTNGKPFKYEHCWEILIKNLKWCSKEPTKTNDSNKQKSVNDGDSPMFFQSRR</sequence>
<dbReference type="PANTHER" id="PTHR45125">
    <property type="entry name" value="F21J9.4-RELATED"/>
    <property type="match status" value="1"/>
</dbReference>
<reference evidence="2" key="1">
    <citation type="journal article" date="2023" name="Plant J.">
        <title>Genome sequences and population genomics provide insights into the demographic history, inbreeding, and mutation load of two 'living fossil' tree species of Dipteronia.</title>
        <authorList>
            <person name="Feng Y."/>
            <person name="Comes H.P."/>
            <person name="Chen J."/>
            <person name="Zhu S."/>
            <person name="Lu R."/>
            <person name="Zhang X."/>
            <person name="Li P."/>
            <person name="Qiu J."/>
            <person name="Olsen K.M."/>
            <person name="Qiu Y."/>
        </authorList>
    </citation>
    <scope>NUCLEOTIDE SEQUENCE</scope>
    <source>
        <strain evidence="2">NBL</strain>
    </source>
</reference>
<keyword evidence="3" id="KW-1185">Reference proteome</keyword>
<feature type="region of interest" description="Disordered" evidence="1">
    <location>
        <begin position="97"/>
        <end position="122"/>
    </location>
</feature>
<evidence type="ECO:0000256" key="1">
    <source>
        <dbReference type="SAM" id="MobiDB-lite"/>
    </source>
</evidence>
<dbReference type="EMBL" id="JANJYJ010000009">
    <property type="protein sequence ID" value="KAK3188976.1"/>
    <property type="molecule type" value="Genomic_DNA"/>
</dbReference>
<protein>
    <recommendedName>
        <fullName evidence="4">No apical meristem-associated C-terminal domain-containing protein</fullName>
    </recommendedName>
</protein>
<name>A0AAD9ZSE9_9ROSI</name>
<accession>A0AAD9ZSE9</accession>
<gene>
    <name evidence="2" type="ORF">Dsin_028537</name>
</gene>
<evidence type="ECO:0000313" key="2">
    <source>
        <dbReference type="EMBL" id="KAK3188976.1"/>
    </source>
</evidence>
<evidence type="ECO:0000313" key="3">
    <source>
        <dbReference type="Proteomes" id="UP001281410"/>
    </source>
</evidence>
<dbReference type="PANTHER" id="PTHR45125:SF3">
    <property type="entry name" value="NO-APICAL-MERISTEM-ASSOCIATED CARBOXY-TERMINAL DOMAIN PROTEIN"/>
    <property type="match status" value="1"/>
</dbReference>
<comment type="caution">
    <text evidence="2">The sequence shown here is derived from an EMBL/GenBank/DDBJ whole genome shotgun (WGS) entry which is preliminary data.</text>
</comment>
<organism evidence="2 3">
    <name type="scientific">Dipteronia sinensis</name>
    <dbReference type="NCBI Taxonomy" id="43782"/>
    <lineage>
        <taxon>Eukaryota</taxon>
        <taxon>Viridiplantae</taxon>
        <taxon>Streptophyta</taxon>
        <taxon>Embryophyta</taxon>
        <taxon>Tracheophyta</taxon>
        <taxon>Spermatophyta</taxon>
        <taxon>Magnoliopsida</taxon>
        <taxon>eudicotyledons</taxon>
        <taxon>Gunneridae</taxon>
        <taxon>Pentapetalae</taxon>
        <taxon>rosids</taxon>
        <taxon>malvids</taxon>
        <taxon>Sapindales</taxon>
        <taxon>Sapindaceae</taxon>
        <taxon>Hippocastanoideae</taxon>
        <taxon>Acereae</taxon>
        <taxon>Dipteronia</taxon>
    </lineage>
</organism>
<dbReference type="Proteomes" id="UP001281410">
    <property type="component" value="Unassembled WGS sequence"/>
</dbReference>
<evidence type="ECO:0008006" key="4">
    <source>
        <dbReference type="Google" id="ProtNLM"/>
    </source>
</evidence>
<dbReference type="AlphaFoldDB" id="A0AAD9ZSE9"/>
<proteinExistence type="predicted"/>